<feature type="transmembrane region" description="Helical" evidence="7">
    <location>
        <begin position="63"/>
        <end position="84"/>
    </location>
</feature>
<evidence type="ECO:0000313" key="10">
    <source>
        <dbReference type="Proteomes" id="UP000813461"/>
    </source>
</evidence>
<dbReference type="PANTHER" id="PTHR33048">
    <property type="entry name" value="PTH11-LIKE INTEGRAL MEMBRANE PROTEIN (AFU_ORTHOLOGUE AFUA_5G11245)"/>
    <property type="match status" value="1"/>
</dbReference>
<keyword evidence="2 7" id="KW-0812">Transmembrane</keyword>
<comment type="subcellular location">
    <subcellularLocation>
        <location evidence="1">Membrane</location>
        <topology evidence="1">Multi-pass membrane protein</topology>
    </subcellularLocation>
</comment>
<feature type="transmembrane region" description="Helical" evidence="7">
    <location>
        <begin position="107"/>
        <end position="130"/>
    </location>
</feature>
<evidence type="ECO:0000256" key="5">
    <source>
        <dbReference type="ARBA" id="ARBA00038359"/>
    </source>
</evidence>
<name>A0A8K0VSU1_9PLEO</name>
<evidence type="ECO:0000256" key="3">
    <source>
        <dbReference type="ARBA" id="ARBA00022989"/>
    </source>
</evidence>
<feature type="transmembrane region" description="Helical" evidence="7">
    <location>
        <begin position="233"/>
        <end position="254"/>
    </location>
</feature>
<evidence type="ECO:0000256" key="6">
    <source>
        <dbReference type="SAM" id="MobiDB-lite"/>
    </source>
</evidence>
<evidence type="ECO:0000313" key="9">
    <source>
        <dbReference type="EMBL" id="KAH7071758.1"/>
    </source>
</evidence>
<comment type="similarity">
    <text evidence="5">Belongs to the SAT4 family.</text>
</comment>
<organism evidence="9 10">
    <name type="scientific">Paraphoma chrysanthemicola</name>
    <dbReference type="NCBI Taxonomy" id="798071"/>
    <lineage>
        <taxon>Eukaryota</taxon>
        <taxon>Fungi</taxon>
        <taxon>Dikarya</taxon>
        <taxon>Ascomycota</taxon>
        <taxon>Pezizomycotina</taxon>
        <taxon>Dothideomycetes</taxon>
        <taxon>Pleosporomycetidae</taxon>
        <taxon>Pleosporales</taxon>
        <taxon>Pleosporineae</taxon>
        <taxon>Phaeosphaeriaceae</taxon>
        <taxon>Paraphoma</taxon>
    </lineage>
</organism>
<evidence type="ECO:0000256" key="2">
    <source>
        <dbReference type="ARBA" id="ARBA00022692"/>
    </source>
</evidence>
<keyword evidence="4 7" id="KW-0472">Membrane</keyword>
<gene>
    <name evidence="9" type="ORF">FB567DRAFT_455174</name>
</gene>
<feature type="region of interest" description="Disordered" evidence="6">
    <location>
        <begin position="413"/>
        <end position="458"/>
    </location>
</feature>
<dbReference type="InterPro" id="IPR049326">
    <property type="entry name" value="Rhodopsin_dom_fungi"/>
</dbReference>
<evidence type="ECO:0000259" key="8">
    <source>
        <dbReference type="Pfam" id="PF20684"/>
    </source>
</evidence>
<dbReference type="AlphaFoldDB" id="A0A8K0VSU1"/>
<dbReference type="InterPro" id="IPR052337">
    <property type="entry name" value="SAT4-like"/>
</dbReference>
<dbReference type="PANTHER" id="PTHR33048:SF129">
    <property type="entry name" value="INTEGRAL MEMBRANE PROTEIN-RELATED"/>
    <property type="match status" value="1"/>
</dbReference>
<dbReference type="GO" id="GO:0016020">
    <property type="term" value="C:membrane"/>
    <property type="evidence" value="ECO:0007669"/>
    <property type="project" value="UniProtKB-SubCell"/>
</dbReference>
<dbReference type="OrthoDB" id="5429740at2759"/>
<dbReference type="Pfam" id="PF20684">
    <property type="entry name" value="Fung_rhodopsin"/>
    <property type="match status" value="1"/>
</dbReference>
<reference evidence="9" key="1">
    <citation type="journal article" date="2021" name="Nat. Commun.">
        <title>Genetic determinants of endophytism in the Arabidopsis root mycobiome.</title>
        <authorList>
            <person name="Mesny F."/>
            <person name="Miyauchi S."/>
            <person name="Thiergart T."/>
            <person name="Pickel B."/>
            <person name="Atanasova L."/>
            <person name="Karlsson M."/>
            <person name="Huettel B."/>
            <person name="Barry K.W."/>
            <person name="Haridas S."/>
            <person name="Chen C."/>
            <person name="Bauer D."/>
            <person name="Andreopoulos W."/>
            <person name="Pangilinan J."/>
            <person name="LaButti K."/>
            <person name="Riley R."/>
            <person name="Lipzen A."/>
            <person name="Clum A."/>
            <person name="Drula E."/>
            <person name="Henrissat B."/>
            <person name="Kohler A."/>
            <person name="Grigoriev I.V."/>
            <person name="Martin F.M."/>
            <person name="Hacquard S."/>
        </authorList>
    </citation>
    <scope>NUCLEOTIDE SEQUENCE</scope>
    <source>
        <strain evidence="9">MPI-SDFR-AT-0120</strain>
    </source>
</reference>
<protein>
    <recommendedName>
        <fullName evidence="8">Rhodopsin domain-containing protein</fullName>
    </recommendedName>
</protein>
<keyword evidence="10" id="KW-1185">Reference proteome</keyword>
<accession>A0A8K0VSU1</accession>
<feature type="transmembrane region" description="Helical" evidence="7">
    <location>
        <begin position="30"/>
        <end position="51"/>
    </location>
</feature>
<feature type="transmembrane region" description="Helical" evidence="7">
    <location>
        <begin position="142"/>
        <end position="166"/>
    </location>
</feature>
<feature type="domain" description="Rhodopsin" evidence="8">
    <location>
        <begin position="47"/>
        <end position="297"/>
    </location>
</feature>
<evidence type="ECO:0000256" key="4">
    <source>
        <dbReference type="ARBA" id="ARBA00023136"/>
    </source>
</evidence>
<dbReference type="Proteomes" id="UP000813461">
    <property type="component" value="Unassembled WGS sequence"/>
</dbReference>
<evidence type="ECO:0000256" key="7">
    <source>
        <dbReference type="SAM" id="Phobius"/>
    </source>
</evidence>
<proteinExistence type="inferred from homology"/>
<keyword evidence="3 7" id="KW-1133">Transmembrane helix</keyword>
<sequence>MPGGMLTPLDVRAKWPLPNYQNPELHPIDIPAFACITGPISLFMLLARLWVRLRIQKNAGLDDWLMLAAFVPLMTLTLLMPLTVQKYRFNRHVWDVELYKFPSQRKILLAVYILFAVASGLVKLSVLLFYRRITSRAVSRGCRWAMRIVMASIVAYTISFIFAITFTCRPVEAFWRMVDWRFRFRKGGYQHKCINEGANIVANGIIASVQDLIVVLFPTVLCWNIQVPRRQKVALYGIFALSYCTVVVGAVRTWTTWRLFYQSYDVTWLASEVWLWTLLELHLGSMCANAPALRIFLTEAPRMKQLVNCIRSRLGKPRWNSSITQRSTGTGSTSSTVVVSRKTAWDKFPFWSKSNHSRNDSGYAQGPHSDHSTDQRGKVMRMNALGGTHTGGSDDESLLDPYLTELTARPCSRVSISRGSTPRPRSEESDIEALPQMNPPEPAHWMGSVYSLTPTPRR</sequence>
<dbReference type="EMBL" id="JAGMVJ010000024">
    <property type="protein sequence ID" value="KAH7071758.1"/>
    <property type="molecule type" value="Genomic_DNA"/>
</dbReference>
<comment type="caution">
    <text evidence="9">The sequence shown here is derived from an EMBL/GenBank/DDBJ whole genome shotgun (WGS) entry which is preliminary data.</text>
</comment>
<feature type="transmembrane region" description="Helical" evidence="7">
    <location>
        <begin position="274"/>
        <end position="297"/>
    </location>
</feature>
<feature type="transmembrane region" description="Helical" evidence="7">
    <location>
        <begin position="200"/>
        <end position="221"/>
    </location>
</feature>
<evidence type="ECO:0000256" key="1">
    <source>
        <dbReference type="ARBA" id="ARBA00004141"/>
    </source>
</evidence>